<evidence type="ECO:0000256" key="3">
    <source>
        <dbReference type="ARBA" id="ARBA00011738"/>
    </source>
</evidence>
<comment type="function">
    <text evidence="7">Plays a role in the regulation of phosphate uptake.</text>
</comment>
<keyword evidence="4 7" id="KW-0813">Transport</keyword>
<dbReference type="SUPFAM" id="SSF109755">
    <property type="entry name" value="PhoU-like"/>
    <property type="match status" value="1"/>
</dbReference>
<evidence type="ECO:0000259" key="8">
    <source>
        <dbReference type="Pfam" id="PF01895"/>
    </source>
</evidence>
<gene>
    <name evidence="9" type="ORF">ATL39_1356</name>
</gene>
<dbReference type="FunFam" id="1.20.58.220:FF:000004">
    <property type="entry name" value="Phosphate-specific transport system accessory protein PhoU"/>
    <property type="match status" value="1"/>
</dbReference>
<dbReference type="GO" id="GO:0006817">
    <property type="term" value="P:phosphate ion transport"/>
    <property type="evidence" value="ECO:0007669"/>
    <property type="project" value="UniProtKB-KW"/>
</dbReference>
<evidence type="ECO:0000313" key="9">
    <source>
        <dbReference type="EMBL" id="RKD75655.1"/>
    </source>
</evidence>
<dbReference type="InterPro" id="IPR026022">
    <property type="entry name" value="PhoU_dom"/>
</dbReference>
<dbReference type="PIRSF" id="PIRSF003107">
    <property type="entry name" value="PhoU"/>
    <property type="match status" value="1"/>
</dbReference>
<keyword evidence="10" id="KW-1185">Reference proteome</keyword>
<sequence>MNVRSTYEQELASLQDEVFNLGKEVIQTFERAMELLDKGKGHLLQDIIDYDKVINKKELEIHDKATLMIAKQQPVATDLRTTIVALKISSDLERVGDLSIDIIKASRRMTAFQPEHKIEEMREMASIAVSMLDRALSAYKHKDLMTAQQIAVLDDKVDAKYKMFVRGLFAMSIEQNEIENIAQLAFIGRYIERIADYATNLAEWIVYEQNGQHFDLN</sequence>
<dbReference type="NCBIfam" id="TIGR02135">
    <property type="entry name" value="phoU_full"/>
    <property type="match status" value="1"/>
</dbReference>
<dbReference type="GO" id="GO:0045936">
    <property type="term" value="P:negative regulation of phosphate metabolic process"/>
    <property type="evidence" value="ECO:0007669"/>
    <property type="project" value="InterPro"/>
</dbReference>
<organism evidence="9 10">
    <name type="scientific">Sinobaca qinghaiensis</name>
    <dbReference type="NCBI Taxonomy" id="342944"/>
    <lineage>
        <taxon>Bacteria</taxon>
        <taxon>Bacillati</taxon>
        <taxon>Bacillota</taxon>
        <taxon>Bacilli</taxon>
        <taxon>Bacillales</taxon>
        <taxon>Sporolactobacillaceae</taxon>
        <taxon>Sinobaca</taxon>
    </lineage>
</organism>
<evidence type="ECO:0000256" key="6">
    <source>
        <dbReference type="ARBA" id="ARBA00022592"/>
    </source>
</evidence>
<keyword evidence="5 7" id="KW-0963">Cytoplasm</keyword>
<name>A0A419V6P1_9BACL</name>
<evidence type="ECO:0000256" key="2">
    <source>
        <dbReference type="ARBA" id="ARBA00008107"/>
    </source>
</evidence>
<evidence type="ECO:0000256" key="4">
    <source>
        <dbReference type="ARBA" id="ARBA00022448"/>
    </source>
</evidence>
<dbReference type="OrthoDB" id="9814256at2"/>
<evidence type="ECO:0000256" key="5">
    <source>
        <dbReference type="ARBA" id="ARBA00022490"/>
    </source>
</evidence>
<evidence type="ECO:0000256" key="7">
    <source>
        <dbReference type="PIRNR" id="PIRNR003107"/>
    </source>
</evidence>
<dbReference type="InterPro" id="IPR028366">
    <property type="entry name" value="PhoU"/>
</dbReference>
<dbReference type="Proteomes" id="UP000285120">
    <property type="component" value="Unassembled WGS sequence"/>
</dbReference>
<dbReference type="Pfam" id="PF01895">
    <property type="entry name" value="PhoU"/>
    <property type="match status" value="2"/>
</dbReference>
<dbReference type="AlphaFoldDB" id="A0A419V6P1"/>
<comment type="subcellular location">
    <subcellularLocation>
        <location evidence="1 7">Cytoplasm</location>
    </subcellularLocation>
</comment>
<feature type="domain" description="PhoU" evidence="8">
    <location>
        <begin position="122"/>
        <end position="205"/>
    </location>
</feature>
<dbReference type="PANTHER" id="PTHR42930:SF3">
    <property type="entry name" value="PHOSPHATE-SPECIFIC TRANSPORT SYSTEM ACCESSORY PROTEIN PHOU"/>
    <property type="match status" value="1"/>
</dbReference>
<proteinExistence type="inferred from homology"/>
<dbReference type="PANTHER" id="PTHR42930">
    <property type="entry name" value="PHOSPHATE-SPECIFIC TRANSPORT SYSTEM ACCESSORY PROTEIN PHOU"/>
    <property type="match status" value="1"/>
</dbReference>
<evidence type="ECO:0000256" key="1">
    <source>
        <dbReference type="ARBA" id="ARBA00004496"/>
    </source>
</evidence>
<dbReference type="InterPro" id="IPR038078">
    <property type="entry name" value="PhoU-like_sf"/>
</dbReference>
<evidence type="ECO:0000313" key="10">
    <source>
        <dbReference type="Proteomes" id="UP000285120"/>
    </source>
</evidence>
<comment type="subunit">
    <text evidence="3 7">Homodimer.</text>
</comment>
<feature type="domain" description="PhoU" evidence="8">
    <location>
        <begin position="21"/>
        <end position="104"/>
    </location>
</feature>
<dbReference type="GO" id="GO:0030643">
    <property type="term" value="P:intracellular phosphate ion homeostasis"/>
    <property type="evidence" value="ECO:0007669"/>
    <property type="project" value="InterPro"/>
</dbReference>
<protein>
    <recommendedName>
        <fullName evidence="7">Phosphate-specific transport system accessory protein PhoU</fullName>
    </recommendedName>
</protein>
<reference evidence="9 10" key="1">
    <citation type="submission" date="2018-09" db="EMBL/GenBank/DDBJ databases">
        <title>Genomic Encyclopedia of Archaeal and Bacterial Type Strains, Phase II (KMG-II): from individual species to whole genera.</title>
        <authorList>
            <person name="Goeker M."/>
        </authorList>
    </citation>
    <scope>NUCLEOTIDE SEQUENCE [LARGE SCALE GENOMIC DNA]</scope>
    <source>
        <strain evidence="9 10">DSM 17008</strain>
    </source>
</reference>
<accession>A0A419V6P1</accession>
<dbReference type="RefSeq" id="WP_120192518.1">
    <property type="nucleotide sequence ID" value="NZ_RAPK01000007.1"/>
</dbReference>
<keyword evidence="6 7" id="KW-0592">Phosphate transport</keyword>
<comment type="similarity">
    <text evidence="2 7">Belongs to the PhoU family.</text>
</comment>
<dbReference type="Gene3D" id="1.20.58.220">
    <property type="entry name" value="Phosphate transport system protein phou homolog 2, domain 2"/>
    <property type="match status" value="1"/>
</dbReference>
<dbReference type="GO" id="GO:0005737">
    <property type="term" value="C:cytoplasm"/>
    <property type="evidence" value="ECO:0007669"/>
    <property type="project" value="UniProtKB-SubCell"/>
</dbReference>
<dbReference type="EMBL" id="RAPK01000007">
    <property type="protein sequence ID" value="RKD75655.1"/>
    <property type="molecule type" value="Genomic_DNA"/>
</dbReference>
<comment type="caution">
    <text evidence="9">The sequence shown here is derived from an EMBL/GenBank/DDBJ whole genome shotgun (WGS) entry which is preliminary data.</text>
</comment>